<gene>
    <name evidence="1" type="primary">GLEAN_00004</name>
    <name evidence="1" type="ORF">TcasGA2_TC000004</name>
</gene>
<name>D7EL31_TRICA</name>
<dbReference type="HOGENOM" id="CLU_1919768_0_0_1"/>
<evidence type="ECO:0000313" key="2">
    <source>
        <dbReference type="Proteomes" id="UP000007266"/>
    </source>
</evidence>
<proteinExistence type="predicted"/>
<dbReference type="InParanoid" id="D7EL31"/>
<organism evidence="1 2">
    <name type="scientific">Tribolium castaneum</name>
    <name type="common">Red flour beetle</name>
    <dbReference type="NCBI Taxonomy" id="7070"/>
    <lineage>
        <taxon>Eukaryota</taxon>
        <taxon>Metazoa</taxon>
        <taxon>Ecdysozoa</taxon>
        <taxon>Arthropoda</taxon>
        <taxon>Hexapoda</taxon>
        <taxon>Insecta</taxon>
        <taxon>Pterygota</taxon>
        <taxon>Neoptera</taxon>
        <taxon>Endopterygota</taxon>
        <taxon>Coleoptera</taxon>
        <taxon>Polyphaga</taxon>
        <taxon>Cucujiformia</taxon>
        <taxon>Tenebrionidae</taxon>
        <taxon>Tenebrionidae incertae sedis</taxon>
        <taxon>Tribolium</taxon>
    </lineage>
</organism>
<dbReference type="Proteomes" id="UP000007266">
    <property type="component" value="Unassembled WGS sequence"/>
</dbReference>
<sequence>MNAYLLYDGSLEEASRCILVQMGSSELPHFKWWRACDLEEVGVEFLVFKSASGSSFRFVVFLRRNKPAGEDFSIRRQKLYGDGVLVVWRSTENGVRRGNAGSISRLRGWCAGNIAQHGKLGTGKVSWFGGSP</sequence>
<reference evidence="1 2" key="1">
    <citation type="journal article" date="2008" name="Nature">
        <title>The genome of the model beetle and pest Tribolium castaneum.</title>
        <authorList>
            <consortium name="Tribolium Genome Sequencing Consortium"/>
            <person name="Richards S."/>
            <person name="Gibbs R.A."/>
            <person name="Weinstock G.M."/>
            <person name="Brown S.J."/>
            <person name="Denell R."/>
            <person name="Beeman R.W."/>
            <person name="Gibbs R."/>
            <person name="Beeman R.W."/>
            <person name="Brown S.J."/>
            <person name="Bucher G."/>
            <person name="Friedrich M."/>
            <person name="Grimmelikhuijzen C.J."/>
            <person name="Klingler M."/>
            <person name="Lorenzen M."/>
            <person name="Richards S."/>
            <person name="Roth S."/>
            <person name="Schroder R."/>
            <person name="Tautz D."/>
            <person name="Zdobnov E.M."/>
            <person name="Muzny D."/>
            <person name="Gibbs R.A."/>
            <person name="Weinstock G.M."/>
            <person name="Attaway T."/>
            <person name="Bell S."/>
            <person name="Buhay C.J."/>
            <person name="Chandrabose M.N."/>
            <person name="Chavez D."/>
            <person name="Clerk-Blankenburg K.P."/>
            <person name="Cree A."/>
            <person name="Dao M."/>
            <person name="Davis C."/>
            <person name="Chacko J."/>
            <person name="Dinh H."/>
            <person name="Dugan-Rocha S."/>
            <person name="Fowler G."/>
            <person name="Garner T.T."/>
            <person name="Garnes J."/>
            <person name="Gnirke A."/>
            <person name="Hawes A."/>
            <person name="Hernandez J."/>
            <person name="Hines S."/>
            <person name="Holder M."/>
            <person name="Hume J."/>
            <person name="Jhangiani S.N."/>
            <person name="Joshi V."/>
            <person name="Khan Z.M."/>
            <person name="Jackson L."/>
            <person name="Kovar C."/>
            <person name="Kowis A."/>
            <person name="Lee S."/>
            <person name="Lewis L.R."/>
            <person name="Margolis J."/>
            <person name="Morgan M."/>
            <person name="Nazareth L.V."/>
            <person name="Nguyen N."/>
            <person name="Okwuonu G."/>
            <person name="Parker D."/>
            <person name="Richards S."/>
            <person name="Ruiz S.J."/>
            <person name="Santibanez J."/>
            <person name="Savard J."/>
            <person name="Scherer S.E."/>
            <person name="Schneider B."/>
            <person name="Sodergren E."/>
            <person name="Tautz D."/>
            <person name="Vattahil S."/>
            <person name="Villasana D."/>
            <person name="White C.S."/>
            <person name="Wright R."/>
            <person name="Park Y."/>
            <person name="Beeman R.W."/>
            <person name="Lord J."/>
            <person name="Oppert B."/>
            <person name="Lorenzen M."/>
            <person name="Brown S."/>
            <person name="Wang L."/>
            <person name="Savard J."/>
            <person name="Tautz D."/>
            <person name="Richards S."/>
            <person name="Weinstock G."/>
            <person name="Gibbs R.A."/>
            <person name="Liu Y."/>
            <person name="Worley K."/>
            <person name="Weinstock G."/>
            <person name="Elsik C.G."/>
            <person name="Reese J.T."/>
            <person name="Elhaik E."/>
            <person name="Landan G."/>
            <person name="Graur D."/>
            <person name="Arensburger P."/>
            <person name="Atkinson P."/>
            <person name="Beeman R.W."/>
            <person name="Beidler J."/>
            <person name="Brown S.J."/>
            <person name="Demuth J.P."/>
            <person name="Drury D.W."/>
            <person name="Du Y.Z."/>
            <person name="Fujiwara H."/>
            <person name="Lorenzen M."/>
            <person name="Maselli V."/>
            <person name="Osanai M."/>
            <person name="Park Y."/>
            <person name="Robertson H.M."/>
            <person name="Tu Z."/>
            <person name="Wang J.J."/>
            <person name="Wang S."/>
            <person name="Richards S."/>
            <person name="Song H."/>
            <person name="Zhang L."/>
            <person name="Sodergren E."/>
            <person name="Werner D."/>
            <person name="Stanke M."/>
            <person name="Morgenstern B."/>
            <person name="Solovyev V."/>
            <person name="Kosarev P."/>
            <person name="Brown G."/>
            <person name="Chen H.C."/>
            <person name="Ermolaeva O."/>
            <person name="Hlavina W."/>
            <person name="Kapustin Y."/>
            <person name="Kiryutin B."/>
            <person name="Kitts P."/>
            <person name="Maglott D."/>
            <person name="Pruitt K."/>
            <person name="Sapojnikov V."/>
            <person name="Souvorov A."/>
            <person name="Mackey A.J."/>
            <person name="Waterhouse R.M."/>
            <person name="Wyder S."/>
            <person name="Zdobnov E.M."/>
            <person name="Zdobnov E.M."/>
            <person name="Wyder S."/>
            <person name="Kriventseva E.V."/>
            <person name="Kadowaki T."/>
            <person name="Bork P."/>
            <person name="Aranda M."/>
            <person name="Bao R."/>
            <person name="Beermann A."/>
            <person name="Berns N."/>
            <person name="Bolognesi R."/>
            <person name="Bonneton F."/>
            <person name="Bopp D."/>
            <person name="Brown S.J."/>
            <person name="Bucher G."/>
            <person name="Butts T."/>
            <person name="Chaumot A."/>
            <person name="Denell R.E."/>
            <person name="Ferrier D.E."/>
            <person name="Friedrich M."/>
            <person name="Gordon C.M."/>
            <person name="Jindra M."/>
            <person name="Klingler M."/>
            <person name="Lan Q."/>
            <person name="Lattorff H.M."/>
            <person name="Laudet V."/>
            <person name="von Levetsow C."/>
            <person name="Liu Z."/>
            <person name="Lutz R."/>
            <person name="Lynch J.A."/>
            <person name="da Fonseca R.N."/>
            <person name="Posnien N."/>
            <person name="Reuter R."/>
            <person name="Roth S."/>
            <person name="Savard J."/>
            <person name="Schinko J.B."/>
            <person name="Schmitt C."/>
            <person name="Schoppmeier M."/>
            <person name="Schroder R."/>
            <person name="Shippy T.D."/>
            <person name="Simonnet F."/>
            <person name="Marques-Souza H."/>
            <person name="Tautz D."/>
            <person name="Tomoyasu Y."/>
            <person name="Trauner J."/>
            <person name="Van der Zee M."/>
            <person name="Vervoort M."/>
            <person name="Wittkopp N."/>
            <person name="Wimmer E.A."/>
            <person name="Yang X."/>
            <person name="Jones A.K."/>
            <person name="Sattelle D.B."/>
            <person name="Ebert P.R."/>
            <person name="Nelson D."/>
            <person name="Scott J.G."/>
            <person name="Beeman R.W."/>
            <person name="Muthukrishnan S."/>
            <person name="Kramer K.J."/>
            <person name="Arakane Y."/>
            <person name="Beeman R.W."/>
            <person name="Zhu Q."/>
            <person name="Hogenkamp D."/>
            <person name="Dixit R."/>
            <person name="Oppert B."/>
            <person name="Jiang H."/>
            <person name="Zou Z."/>
            <person name="Marshall J."/>
            <person name="Elpidina E."/>
            <person name="Vinokurov K."/>
            <person name="Oppert C."/>
            <person name="Zou Z."/>
            <person name="Evans J."/>
            <person name="Lu Z."/>
            <person name="Zhao P."/>
            <person name="Sumathipala N."/>
            <person name="Altincicek B."/>
            <person name="Vilcinskas A."/>
            <person name="Williams M."/>
            <person name="Hultmark D."/>
            <person name="Hetru C."/>
            <person name="Jiang H."/>
            <person name="Grimmelikhuijzen C.J."/>
            <person name="Hauser F."/>
            <person name="Cazzamali G."/>
            <person name="Williamson M."/>
            <person name="Park Y."/>
            <person name="Li B."/>
            <person name="Tanaka Y."/>
            <person name="Predel R."/>
            <person name="Neupert S."/>
            <person name="Schachtner J."/>
            <person name="Verleyen P."/>
            <person name="Raible F."/>
            <person name="Bork P."/>
            <person name="Friedrich M."/>
            <person name="Walden K.K."/>
            <person name="Robertson H.M."/>
            <person name="Angeli S."/>
            <person name="Foret S."/>
            <person name="Bucher G."/>
            <person name="Schuetz S."/>
            <person name="Maleszka R."/>
            <person name="Wimmer E.A."/>
            <person name="Beeman R.W."/>
            <person name="Lorenzen M."/>
            <person name="Tomoyasu Y."/>
            <person name="Miller S.C."/>
            <person name="Grossmann D."/>
            <person name="Bucher G."/>
        </authorList>
    </citation>
    <scope>NUCLEOTIDE SEQUENCE [LARGE SCALE GENOMIC DNA]</scope>
    <source>
        <strain evidence="1 2">Georgia GA2</strain>
    </source>
</reference>
<dbReference type="AlphaFoldDB" id="D7EL31"/>
<dbReference type="EMBL" id="KQ972733">
    <property type="protein sequence ID" value="EFA11832.1"/>
    <property type="molecule type" value="Genomic_DNA"/>
</dbReference>
<dbReference type="PhylomeDB" id="D7EL31"/>
<accession>D7EL31</accession>
<reference evidence="1 2" key="2">
    <citation type="journal article" date="2010" name="Nucleic Acids Res.">
        <title>BeetleBase in 2010: revisions to provide comprehensive genomic information for Tribolium castaneum.</title>
        <authorList>
            <person name="Kim H.S."/>
            <person name="Murphy T."/>
            <person name="Xia J."/>
            <person name="Caragea D."/>
            <person name="Park Y."/>
            <person name="Beeman R.W."/>
            <person name="Lorenzen M.D."/>
            <person name="Butcher S."/>
            <person name="Manak J.R."/>
            <person name="Brown S.J."/>
        </authorList>
    </citation>
    <scope>NUCLEOTIDE SEQUENCE [LARGE SCALE GENOMIC DNA]</scope>
    <source>
        <strain evidence="1 2">Georgia GA2</strain>
    </source>
</reference>
<evidence type="ECO:0000313" key="1">
    <source>
        <dbReference type="EMBL" id="EFA11832.1"/>
    </source>
</evidence>
<protein>
    <submittedName>
        <fullName evidence="1">Uncharacterized protein</fullName>
    </submittedName>
</protein>
<keyword evidence="2" id="KW-1185">Reference proteome</keyword>